<dbReference type="Pfam" id="PF00582">
    <property type="entry name" value="Usp"/>
    <property type="match status" value="1"/>
</dbReference>
<dbReference type="InterPro" id="IPR006016">
    <property type="entry name" value="UspA"/>
</dbReference>
<dbReference type="InterPro" id="IPR006015">
    <property type="entry name" value="Universal_stress_UspA"/>
</dbReference>
<sequence>MSYKTILLHTDMARSAPVRTQLAATLARHQQAHLVCAAMTGVSRYVQKPGGRPPHTGFPADLMEIAARRAREALCDAAAMVGKLDVPSHEQRLVEDDAYGGLTLQARYADLVVVSQADRDDPATGSLLQDLPEHVVLNCCRPVLTVPCAGHFTSIGGRILAAWDGSQSATRAITNALPLLRQASSVTVAVIDAAIGADEHGEEPGADMAQYLARHGVAVDVVREASDGDVGEALLAMADRRHADLLVMGAFGHTRFREMLLGGATRTVLGAMTVPVLLSH</sequence>
<protein>
    <submittedName>
        <fullName evidence="3">Universal stress protein</fullName>
    </submittedName>
</protein>
<keyword evidence="4" id="KW-1185">Reference proteome</keyword>
<dbReference type="EMBL" id="WKJJ01000001">
    <property type="protein sequence ID" value="MRV70361.1"/>
    <property type="molecule type" value="Genomic_DNA"/>
</dbReference>
<dbReference type="PANTHER" id="PTHR46268:SF15">
    <property type="entry name" value="UNIVERSAL STRESS PROTEIN HP_0031"/>
    <property type="match status" value="1"/>
</dbReference>
<evidence type="ECO:0000256" key="1">
    <source>
        <dbReference type="ARBA" id="ARBA00008791"/>
    </source>
</evidence>
<reference evidence="3 4" key="1">
    <citation type="submission" date="2019-11" db="EMBL/GenBank/DDBJ databases">
        <title>Novel species isolated from a subtropical stream in China.</title>
        <authorList>
            <person name="Lu H."/>
        </authorList>
    </citation>
    <scope>NUCLEOTIDE SEQUENCE [LARGE SCALE GENOMIC DNA]</scope>
    <source>
        <strain evidence="3 4">FT92W</strain>
    </source>
</reference>
<comment type="caution">
    <text evidence="3">The sequence shown here is derived from an EMBL/GenBank/DDBJ whole genome shotgun (WGS) entry which is preliminary data.</text>
</comment>
<name>A0A7X2IID6_9BURK</name>
<evidence type="ECO:0000259" key="2">
    <source>
        <dbReference type="Pfam" id="PF00582"/>
    </source>
</evidence>
<dbReference type="PANTHER" id="PTHR46268">
    <property type="entry name" value="STRESS RESPONSE PROTEIN NHAX"/>
    <property type="match status" value="1"/>
</dbReference>
<dbReference type="SUPFAM" id="SSF52402">
    <property type="entry name" value="Adenine nucleotide alpha hydrolases-like"/>
    <property type="match status" value="2"/>
</dbReference>
<feature type="domain" description="UspA" evidence="2">
    <location>
        <begin position="158"/>
        <end position="278"/>
    </location>
</feature>
<comment type="similarity">
    <text evidence="1">Belongs to the universal stress protein A family.</text>
</comment>
<proteinExistence type="inferred from homology"/>
<evidence type="ECO:0000313" key="3">
    <source>
        <dbReference type="EMBL" id="MRV70361.1"/>
    </source>
</evidence>
<dbReference type="RefSeq" id="WP_154370842.1">
    <property type="nucleotide sequence ID" value="NZ_WKJJ01000001.1"/>
</dbReference>
<evidence type="ECO:0000313" key="4">
    <source>
        <dbReference type="Proteomes" id="UP000446768"/>
    </source>
</evidence>
<dbReference type="AlphaFoldDB" id="A0A7X2IID6"/>
<dbReference type="Proteomes" id="UP000446768">
    <property type="component" value="Unassembled WGS sequence"/>
</dbReference>
<accession>A0A7X2IID6</accession>
<organism evidence="3 4">
    <name type="scientific">Pseudoduganella rivuli</name>
    <dbReference type="NCBI Taxonomy" id="2666085"/>
    <lineage>
        <taxon>Bacteria</taxon>
        <taxon>Pseudomonadati</taxon>
        <taxon>Pseudomonadota</taxon>
        <taxon>Betaproteobacteria</taxon>
        <taxon>Burkholderiales</taxon>
        <taxon>Oxalobacteraceae</taxon>
        <taxon>Telluria group</taxon>
        <taxon>Pseudoduganella</taxon>
    </lineage>
</organism>
<gene>
    <name evidence="3" type="ORF">GJ700_01325</name>
</gene>
<dbReference type="PRINTS" id="PR01438">
    <property type="entry name" value="UNVRSLSTRESS"/>
</dbReference>
<dbReference type="Gene3D" id="3.40.50.12370">
    <property type="match status" value="1"/>
</dbReference>
<dbReference type="CDD" id="cd00293">
    <property type="entry name" value="USP-like"/>
    <property type="match status" value="1"/>
</dbReference>